<dbReference type="NCBIfam" id="TIGR01634">
    <property type="entry name" value="tail_P2_I"/>
    <property type="match status" value="1"/>
</dbReference>
<dbReference type="Pfam" id="PF09684">
    <property type="entry name" value="Tail_P2_I"/>
    <property type="match status" value="1"/>
</dbReference>
<proteinExistence type="predicted"/>
<dbReference type="Proteomes" id="UP000247555">
    <property type="component" value="Unassembled WGS sequence"/>
</dbReference>
<protein>
    <submittedName>
        <fullName evidence="1">Phage tail P2-like protein</fullName>
    </submittedName>
</protein>
<name>A0A318KXU1_9NEIS</name>
<evidence type="ECO:0000313" key="1">
    <source>
        <dbReference type="EMBL" id="PXX81372.1"/>
    </source>
</evidence>
<dbReference type="AlphaFoldDB" id="A0A318KXU1"/>
<dbReference type="EMBL" id="QJKI01000002">
    <property type="protein sequence ID" value="PXX81372.1"/>
    <property type="molecule type" value="Genomic_DNA"/>
</dbReference>
<evidence type="ECO:0000313" key="2">
    <source>
        <dbReference type="Proteomes" id="UP000247555"/>
    </source>
</evidence>
<organism evidence="1 2">
    <name type="scientific">Rivihabitans pingtungensis</name>
    <dbReference type="NCBI Taxonomy" id="1054498"/>
    <lineage>
        <taxon>Bacteria</taxon>
        <taxon>Pseudomonadati</taxon>
        <taxon>Pseudomonadota</taxon>
        <taxon>Betaproteobacteria</taxon>
        <taxon>Neisseriales</taxon>
        <taxon>Aquaspirillaceae</taxon>
        <taxon>Rivihabitans</taxon>
    </lineage>
</organism>
<dbReference type="InterPro" id="IPR006521">
    <property type="entry name" value="Tail_protein_I"/>
</dbReference>
<sequence>MADSAPLLLALEPRFRALATLSARLNTLDMTRLLVNLVDTTPVEVLPWLAEQFHVLDEGWHTAADDAARRALIKSSIELHRHKGTPWAVRQALARIGLERIKLVENWQASPKRPAYTFRVLFPPVPALEDAAKVAEIRRTIDQYKNVRSHYDMAISLNPTDPCEPVDAPARIPCRTGIRYLGIWHVRCHSPQIPVQVHPHVGLAGVGIARLHAPDIPCHISLTVGKSIGGNLVARLGPGWPVHGWRDWCQSRSPTWSLHPGWHAAAVVVLRPWFASFQMDVQTGAAVTLCPVLRPWPASPYAWRNWQRPNDAQLNISDFALGLAQGYSQTGAIHWAVPGEGDSSSLLTNIQTSFGG</sequence>
<gene>
    <name evidence="1" type="ORF">DFR34_102212</name>
</gene>
<reference evidence="1 2" key="1">
    <citation type="submission" date="2018-05" db="EMBL/GenBank/DDBJ databases">
        <title>Genomic Encyclopedia of Type Strains, Phase IV (KMG-IV): sequencing the most valuable type-strain genomes for metagenomic binning, comparative biology and taxonomic classification.</title>
        <authorList>
            <person name="Goeker M."/>
        </authorList>
    </citation>
    <scope>NUCLEOTIDE SEQUENCE [LARGE SCALE GENOMIC DNA]</scope>
    <source>
        <strain evidence="1 2">DSM 29661</strain>
    </source>
</reference>
<keyword evidence="2" id="KW-1185">Reference proteome</keyword>
<comment type="caution">
    <text evidence="1">The sequence shown here is derived from an EMBL/GenBank/DDBJ whole genome shotgun (WGS) entry which is preliminary data.</text>
</comment>
<accession>A0A318KXU1</accession>